<sequence>KWENKESKLTFSISWSCHGREEHWHGRGETICFAWHGRDTAWYGRDQTSDP</sequence>
<dbReference type="Proteomes" id="UP000265520">
    <property type="component" value="Unassembled WGS sequence"/>
</dbReference>
<name>A0A392S760_9FABA</name>
<protein>
    <submittedName>
        <fullName evidence="1">Uncharacterized protein</fullName>
    </submittedName>
</protein>
<reference evidence="1 2" key="1">
    <citation type="journal article" date="2018" name="Front. Plant Sci.">
        <title>Red Clover (Trifolium pratense) and Zigzag Clover (T. medium) - A Picture of Genomic Similarities and Differences.</title>
        <authorList>
            <person name="Dluhosova J."/>
            <person name="Istvanek J."/>
            <person name="Nedelnik J."/>
            <person name="Repkova J."/>
        </authorList>
    </citation>
    <scope>NUCLEOTIDE SEQUENCE [LARGE SCALE GENOMIC DNA]</scope>
    <source>
        <strain evidence="2">cv. 10/8</strain>
        <tissue evidence="1">Leaf</tissue>
    </source>
</reference>
<evidence type="ECO:0000313" key="2">
    <source>
        <dbReference type="Proteomes" id="UP000265520"/>
    </source>
</evidence>
<evidence type="ECO:0000313" key="1">
    <source>
        <dbReference type="EMBL" id="MCI44034.1"/>
    </source>
</evidence>
<proteinExistence type="predicted"/>
<accession>A0A392S760</accession>
<keyword evidence="2" id="KW-1185">Reference proteome</keyword>
<dbReference type="EMBL" id="LXQA010325150">
    <property type="protein sequence ID" value="MCI44034.1"/>
    <property type="molecule type" value="Genomic_DNA"/>
</dbReference>
<feature type="non-terminal residue" evidence="1">
    <location>
        <position position="1"/>
    </location>
</feature>
<comment type="caution">
    <text evidence="1">The sequence shown here is derived from an EMBL/GenBank/DDBJ whole genome shotgun (WGS) entry which is preliminary data.</text>
</comment>
<organism evidence="1 2">
    <name type="scientific">Trifolium medium</name>
    <dbReference type="NCBI Taxonomy" id="97028"/>
    <lineage>
        <taxon>Eukaryota</taxon>
        <taxon>Viridiplantae</taxon>
        <taxon>Streptophyta</taxon>
        <taxon>Embryophyta</taxon>
        <taxon>Tracheophyta</taxon>
        <taxon>Spermatophyta</taxon>
        <taxon>Magnoliopsida</taxon>
        <taxon>eudicotyledons</taxon>
        <taxon>Gunneridae</taxon>
        <taxon>Pentapetalae</taxon>
        <taxon>rosids</taxon>
        <taxon>fabids</taxon>
        <taxon>Fabales</taxon>
        <taxon>Fabaceae</taxon>
        <taxon>Papilionoideae</taxon>
        <taxon>50 kb inversion clade</taxon>
        <taxon>NPAAA clade</taxon>
        <taxon>Hologalegina</taxon>
        <taxon>IRL clade</taxon>
        <taxon>Trifolieae</taxon>
        <taxon>Trifolium</taxon>
    </lineage>
</organism>
<dbReference type="AlphaFoldDB" id="A0A392S760"/>